<dbReference type="PANTHER" id="PTHR43101:SF1">
    <property type="entry name" value="BETA-FRUCTOSIDASE"/>
    <property type="match status" value="1"/>
</dbReference>
<sequence>MKEWTREERYKKLSDYSDNYLDELAKRVAQSPFRQNYHIQPNTGLLNDPNGFTYFDGKWHLFYQWFPMGAVHGLKHWFHLTSTDLVQWNEEGVALLPDTEYDSHGVYSGSGFVKDGQLHIMYTGNVRTEKWERVPNQIVARMEEDGSFTKFLPPAIAGNPAGYTDHFRDPKVWEQHGIYYAVIGAQRSDETGTILLYRSVDAVEWELMGEVDAGLPDFGYMWECPDLFEIDGKTVLLFSPQGIEPEGDRYHNIFQTGYVIADDFRLDELKLAHDGFRELDAGFDFYATQTAESPDGRRILTAWMGLPDVAYPTDSEDWAHCLTLPRELSVKEGKLIQQPVRELVALRKEKSVSEAGLLAGEKRIERNGGNCYELQLDLAFPTSDKHAPVTLDLCADAANDKRFRITLDPSTNKITIDRSRCGIPFAQSYGTTRTLAVGQMDTVKLQIFVDTSSIEIFVNDGEGTFTSRVFPQAGENGLSLVAGSTVDYSLALWELA</sequence>
<reference evidence="13 15" key="2">
    <citation type="submission" date="2016-10" db="EMBL/GenBank/DDBJ databases">
        <authorList>
            <person name="Varghese N."/>
            <person name="Submissions S."/>
        </authorList>
    </citation>
    <scope>NUCLEOTIDE SEQUENCE [LARGE SCALE GENOMIC DNA]</scope>
    <source>
        <strain evidence="13 15">DSM 22150</strain>
    </source>
</reference>
<keyword evidence="6 8" id="KW-0326">Glycosidase</keyword>
<protein>
    <recommendedName>
        <fullName evidence="4 8">Sucrose-6-phosphate hydrolase</fullName>
        <ecNumber evidence="3 8">3.2.1.26</ecNumber>
    </recommendedName>
    <alternativeName>
        <fullName evidence="7 9">Invertase</fullName>
    </alternativeName>
</protein>
<feature type="domain" description="Glycosyl hydrolase family 32 C-terminal" evidence="11">
    <location>
        <begin position="342"/>
        <end position="493"/>
    </location>
</feature>
<dbReference type="Pfam" id="PF08244">
    <property type="entry name" value="Glyco_hydro_32C"/>
    <property type="match status" value="1"/>
</dbReference>
<dbReference type="EC" id="3.2.1.26" evidence="3 8"/>
<dbReference type="EMBL" id="FNYT01000007">
    <property type="protein sequence ID" value="SEJ07655.1"/>
    <property type="molecule type" value="Genomic_DNA"/>
</dbReference>
<dbReference type="Proteomes" id="UP000076878">
    <property type="component" value="Unassembled WGS sequence"/>
</dbReference>
<dbReference type="Gene3D" id="2.115.10.20">
    <property type="entry name" value="Glycosyl hydrolase domain, family 43"/>
    <property type="match status" value="1"/>
</dbReference>
<comment type="function">
    <text evidence="9">Enables the bacterium to metabolize sucrose as a sole carbon source.</text>
</comment>
<dbReference type="EMBL" id="FJNB01000008">
    <property type="protein sequence ID" value="CZQ95343.1"/>
    <property type="molecule type" value="Genomic_DNA"/>
</dbReference>
<dbReference type="InterPro" id="IPR013320">
    <property type="entry name" value="ConA-like_dom_sf"/>
</dbReference>
<dbReference type="SMART" id="SM00640">
    <property type="entry name" value="Glyco_32"/>
    <property type="match status" value="1"/>
</dbReference>
<dbReference type="NCBIfam" id="TIGR01322">
    <property type="entry name" value="scrB_fam"/>
    <property type="match status" value="1"/>
</dbReference>
<dbReference type="InterPro" id="IPR051214">
    <property type="entry name" value="GH32_Enzymes"/>
</dbReference>
<dbReference type="GO" id="GO:0005985">
    <property type="term" value="P:sucrose metabolic process"/>
    <property type="evidence" value="ECO:0007669"/>
    <property type="project" value="UniProtKB-UniPathway"/>
</dbReference>
<evidence type="ECO:0000313" key="12">
    <source>
        <dbReference type="EMBL" id="CZQ95343.1"/>
    </source>
</evidence>
<dbReference type="GO" id="GO:0005737">
    <property type="term" value="C:cytoplasm"/>
    <property type="evidence" value="ECO:0007669"/>
    <property type="project" value="UniProtKB-SubCell"/>
</dbReference>
<evidence type="ECO:0000256" key="8">
    <source>
        <dbReference type="RuleBase" id="RU362110"/>
    </source>
</evidence>
<evidence type="ECO:0000259" key="10">
    <source>
        <dbReference type="Pfam" id="PF00251"/>
    </source>
</evidence>
<keyword evidence="15" id="KW-1185">Reference proteome</keyword>
<evidence type="ECO:0000259" key="11">
    <source>
        <dbReference type="Pfam" id="PF08244"/>
    </source>
</evidence>
<evidence type="ECO:0000256" key="6">
    <source>
        <dbReference type="ARBA" id="ARBA00023295"/>
    </source>
</evidence>
<reference evidence="12 14" key="1">
    <citation type="submission" date="2016-02" db="EMBL/GenBank/DDBJ databases">
        <authorList>
            <person name="Wen L."/>
            <person name="He K."/>
            <person name="Yang H."/>
        </authorList>
    </citation>
    <scope>NUCLEOTIDE SEQUENCE [LARGE SCALE GENOMIC DNA]</scope>
    <source>
        <strain evidence="12">Trichococcus_R210</strain>
    </source>
</reference>
<dbReference type="Pfam" id="PF00251">
    <property type="entry name" value="Glyco_hydro_32N"/>
    <property type="match status" value="1"/>
</dbReference>
<dbReference type="SUPFAM" id="SSF75005">
    <property type="entry name" value="Arabinanase/levansucrase/invertase"/>
    <property type="match status" value="1"/>
</dbReference>
<keyword evidence="9" id="KW-0119">Carbohydrate metabolism</keyword>
<dbReference type="PANTHER" id="PTHR43101">
    <property type="entry name" value="BETA-FRUCTOSIDASE"/>
    <property type="match status" value="1"/>
</dbReference>
<dbReference type="GO" id="GO:0004564">
    <property type="term" value="F:beta-fructofuranosidase activity"/>
    <property type="evidence" value="ECO:0007669"/>
    <property type="project" value="UniProtKB-EC"/>
</dbReference>
<name>A0A143YQ66_9LACT</name>
<organism evidence="12 14">
    <name type="scientific">Trichococcus ilyis</name>
    <dbReference type="NCBI Taxonomy" id="640938"/>
    <lineage>
        <taxon>Bacteria</taxon>
        <taxon>Bacillati</taxon>
        <taxon>Bacillota</taxon>
        <taxon>Bacilli</taxon>
        <taxon>Lactobacillales</taxon>
        <taxon>Carnobacteriaceae</taxon>
        <taxon>Trichococcus</taxon>
    </lineage>
</organism>
<gene>
    <name evidence="13" type="ORF">SAMN05216375_10757</name>
    <name evidence="12" type="ORF">TR210_1292</name>
</gene>
<dbReference type="UniPathway" id="UPA00238"/>
<dbReference type="CDD" id="cd18623">
    <property type="entry name" value="GH32_ScrB-like"/>
    <property type="match status" value="1"/>
</dbReference>
<dbReference type="RefSeq" id="WP_068622712.1">
    <property type="nucleotide sequence ID" value="NZ_FJNB01000008.1"/>
</dbReference>
<proteinExistence type="inferred from homology"/>
<dbReference type="OrthoDB" id="9759709at2"/>
<accession>A0A143YQ66</accession>
<evidence type="ECO:0000256" key="5">
    <source>
        <dbReference type="ARBA" id="ARBA00022801"/>
    </source>
</evidence>
<evidence type="ECO:0000256" key="9">
    <source>
        <dbReference type="RuleBase" id="RU365015"/>
    </source>
</evidence>
<evidence type="ECO:0000313" key="14">
    <source>
        <dbReference type="Proteomes" id="UP000076878"/>
    </source>
</evidence>
<feature type="domain" description="Glycosyl hydrolase family 32 N-terminal" evidence="10">
    <location>
        <begin position="38"/>
        <end position="339"/>
    </location>
</feature>
<dbReference type="InterPro" id="IPR013189">
    <property type="entry name" value="Glyco_hydro_32_C"/>
</dbReference>
<evidence type="ECO:0000256" key="3">
    <source>
        <dbReference type="ARBA" id="ARBA00012758"/>
    </source>
</evidence>
<dbReference type="SUPFAM" id="SSF49899">
    <property type="entry name" value="Concanavalin A-like lectins/glucanases"/>
    <property type="match status" value="1"/>
</dbReference>
<comment type="catalytic activity">
    <reaction evidence="8">
        <text>Hydrolysis of terminal non-reducing beta-D-fructofuranoside residues in beta-D-fructofuranosides.</text>
        <dbReference type="EC" id="3.2.1.26"/>
    </reaction>
</comment>
<dbReference type="Proteomes" id="UP000199280">
    <property type="component" value="Unassembled WGS sequence"/>
</dbReference>
<dbReference type="InterPro" id="IPR018053">
    <property type="entry name" value="Glyco_hydro_32_AS"/>
</dbReference>
<comment type="pathway">
    <text evidence="1 9">Glycan biosynthesis; sucrose metabolism.</text>
</comment>
<evidence type="ECO:0000313" key="13">
    <source>
        <dbReference type="EMBL" id="SEJ07655.1"/>
    </source>
</evidence>
<evidence type="ECO:0000256" key="7">
    <source>
        <dbReference type="ARBA" id="ARBA00033367"/>
    </source>
</evidence>
<dbReference type="PROSITE" id="PS00609">
    <property type="entry name" value="GLYCOSYL_HYDROL_F32"/>
    <property type="match status" value="1"/>
</dbReference>
<dbReference type="InterPro" id="IPR006232">
    <property type="entry name" value="Suc6P_hydrolase"/>
</dbReference>
<comment type="similarity">
    <text evidence="2 8">Belongs to the glycosyl hydrolase 32 family.</text>
</comment>
<evidence type="ECO:0000256" key="1">
    <source>
        <dbReference type="ARBA" id="ARBA00004914"/>
    </source>
</evidence>
<dbReference type="STRING" id="640938.TR210_1292"/>
<evidence type="ECO:0000256" key="4">
    <source>
        <dbReference type="ARBA" id="ARBA00019623"/>
    </source>
</evidence>
<dbReference type="InterPro" id="IPR023296">
    <property type="entry name" value="Glyco_hydro_beta-prop_sf"/>
</dbReference>
<dbReference type="InterPro" id="IPR013148">
    <property type="entry name" value="Glyco_hydro_32_N"/>
</dbReference>
<evidence type="ECO:0000313" key="15">
    <source>
        <dbReference type="Proteomes" id="UP000199280"/>
    </source>
</evidence>
<dbReference type="AlphaFoldDB" id="A0A143YQ66"/>
<dbReference type="Gene3D" id="2.60.120.560">
    <property type="entry name" value="Exo-inulinase, domain 1"/>
    <property type="match status" value="1"/>
</dbReference>
<evidence type="ECO:0000256" key="2">
    <source>
        <dbReference type="ARBA" id="ARBA00009902"/>
    </source>
</evidence>
<dbReference type="InterPro" id="IPR001362">
    <property type="entry name" value="Glyco_hydro_32"/>
</dbReference>
<comment type="subcellular location">
    <subcellularLocation>
        <location evidence="9">Cytoplasm</location>
    </subcellularLocation>
</comment>
<keyword evidence="5 8" id="KW-0378">Hydrolase</keyword>
<keyword evidence="9" id="KW-0963">Cytoplasm</keyword>